<feature type="domain" description="DUF11" evidence="1">
    <location>
        <begin position="322"/>
        <end position="428"/>
    </location>
</feature>
<feature type="domain" description="SpaA-like prealbumin fold" evidence="2">
    <location>
        <begin position="795"/>
        <end position="923"/>
    </location>
</feature>
<dbReference type="InterPro" id="IPR013783">
    <property type="entry name" value="Ig-like_fold"/>
</dbReference>
<evidence type="ECO:0000313" key="3">
    <source>
        <dbReference type="EMBL" id="USE83732.1"/>
    </source>
</evidence>
<sequence length="1293" mass="135084">MWGTNKHPNNRLVGNLQMLKLMQILSSLLIFITSLLFASLVSAATPTLEIMSNSYTGMPNVGATTSAQRNTYVFNINNPNDNSGTLNYFPRINVDYTLTNQQYDSNNNPALFFGVTNLTVFPKLVDQGSPSNSHFSSTRTLPGQGIDVNSNHGLRMTADTSKFLGSPANTANVNGGLGYQVGEVTLTWDRPVRNPVINISGLGAVRTLTSTGEILLGMSAQFKLTTTTNISSVYALSGVNFSVTNNGEIRNTSSVLGASASNGGASGSIQVLTSAPITVLKFNVYFRTDRTAGVITESSTTGTALQDAFVFSSSSVDSMVGDLVVSKTNATTQVYSGATTTYTVRVTNNGPDTYTGTLLKDVVGAGLTATAVACSTVASNKCTTAPALSSLGSIDTGALAVGEFYEILVTTRVNAAAGSTVTNTATVELPTLGSSTGVSCTTLNANGITRSFNSTTGACTTADQDTVLASADLEVSKTSHKTTYDTGDVVKYTIKAWNNGALAVTDAKLTDVVPTNISGLSWTCTKYGTAVCPTSTNMATSESSNSLTATGLSLPANGKDVNYLEFTITGLAYKAGSVANTASITTSVFDRNSTNNSATANMTIAQNMPIATGNTQNQCLSSQAVNLVSNTAFISYDADNTLTAKSYDLKTAGSSPSILPNTVMYGTGANGALEVKGRLSWSYGSPRSNTTGVTIRVLVDGVIYAVLVTPGKSSNNTATFNALNGAQVVETEYALTSYQADPESINFTITLPTTVTSVKVVSTEFQSYASSGVAGDDIGIGLNEVNACLKPTFAMNKVSENGTDSFNFSAFTNLSNANAETITSGEVVTTVVGAAQSVRLKKSTSPVEQGSLLAYATPNTAISFTESTSTLYSLKSIECTDTNAAISGNSTANLGGVNGLTQTIPAANVKFAAKLVCRVTNSKKAGYVFSGRVFNDNSGTTSDVSKAYNAIVDAGEVGIAGSVVELQDCSSKAILASATSNANGDFKIQTLDDVFAGRSNVCLVQRNLTGFDSVSSAKASSVTATADTSNDFFTIPKAANVTSYDGFLFGDAELQLVLTQNGQKTIVAGDVVDYPHELSAKSVMNALNLTETKEQQPANSQPWQSLVYVDSNCNAQLDQGENLFTSRVLKANEKICLIQRVNSPTTAQGGDRFIASFKVNGKATYTAATTKESNSVNDITTIGTAGLNMSKLVRKTSACPAPSNDSTPFTVTNQAAKGDYLEYQITYTNNSNKNLVDIVLKDSVPLGTVYGAMSCSVSGCQTQESSGQLIWTIPGVLAPKQKEQVGFCVRIPN</sequence>
<dbReference type="PANTHER" id="PTHR34819:SF3">
    <property type="entry name" value="CELL SURFACE PROTEIN"/>
    <property type="match status" value="1"/>
</dbReference>
<dbReference type="EMBL" id="CP098732">
    <property type="protein sequence ID" value="USE83732.1"/>
    <property type="molecule type" value="Genomic_DNA"/>
</dbReference>
<dbReference type="RefSeq" id="WP_252221546.1">
    <property type="nucleotide sequence ID" value="NZ_CP098732.1"/>
</dbReference>
<dbReference type="InterPro" id="IPR047589">
    <property type="entry name" value="DUF11_rpt"/>
</dbReference>
<gene>
    <name evidence="3" type="ORF">M5E07_02485</name>
</gene>
<organism evidence="3 4">
    <name type="scientific">Acinetobacter tibetensis</name>
    <dbReference type="NCBI Taxonomy" id="2943497"/>
    <lineage>
        <taxon>Bacteria</taxon>
        <taxon>Pseudomonadati</taxon>
        <taxon>Pseudomonadota</taxon>
        <taxon>Gammaproteobacteria</taxon>
        <taxon>Moraxellales</taxon>
        <taxon>Moraxellaceae</taxon>
        <taxon>Acinetobacter</taxon>
    </lineage>
</organism>
<dbReference type="KEGG" id="atz:M5E07_02485"/>
<evidence type="ECO:0000259" key="1">
    <source>
        <dbReference type="Pfam" id="PF01345"/>
    </source>
</evidence>
<evidence type="ECO:0000313" key="4">
    <source>
        <dbReference type="Proteomes" id="UP001056716"/>
    </source>
</evidence>
<proteinExistence type="predicted"/>
<feature type="domain" description="DUF11" evidence="1">
    <location>
        <begin position="472"/>
        <end position="601"/>
    </location>
</feature>
<evidence type="ECO:0000259" key="2">
    <source>
        <dbReference type="Pfam" id="PF24514"/>
    </source>
</evidence>
<dbReference type="NCBIfam" id="TIGR01451">
    <property type="entry name" value="B_ant_repeat"/>
    <property type="match status" value="3"/>
</dbReference>
<name>A0AAE9LS35_9GAMM</name>
<dbReference type="PANTHER" id="PTHR34819">
    <property type="entry name" value="LARGE CYSTEINE-RICH PERIPLASMIC PROTEIN OMCB"/>
    <property type="match status" value="1"/>
</dbReference>
<dbReference type="InterPro" id="IPR055371">
    <property type="entry name" value="SpaA_PFL_dom_4"/>
</dbReference>
<dbReference type="InterPro" id="IPR051172">
    <property type="entry name" value="Chlamydia_OmcB"/>
</dbReference>
<dbReference type="InterPro" id="IPR001434">
    <property type="entry name" value="OmcB-like_DUF11"/>
</dbReference>
<dbReference type="Gene3D" id="2.60.40.10">
    <property type="entry name" value="Immunoglobulins"/>
    <property type="match status" value="1"/>
</dbReference>
<dbReference type="Pfam" id="PF24514">
    <property type="entry name" value="SpaA_4"/>
    <property type="match status" value="1"/>
</dbReference>
<protein>
    <submittedName>
        <fullName evidence="3">DUF11 domain-containing protein</fullName>
    </submittedName>
</protein>
<dbReference type="Pfam" id="PF01345">
    <property type="entry name" value="DUF11"/>
    <property type="match status" value="2"/>
</dbReference>
<dbReference type="Proteomes" id="UP001056716">
    <property type="component" value="Chromosome"/>
</dbReference>
<accession>A0AAE9LS35</accession>
<keyword evidence="4" id="KW-1185">Reference proteome</keyword>
<reference evidence="3" key="1">
    <citation type="submission" date="2022-06" db="EMBL/GenBank/DDBJ databases">
        <title>Isolation, identification and characterization of iprodione-degrading strains in Lhasa, Tibet.</title>
        <authorList>
            <person name="Pan H."/>
        </authorList>
    </citation>
    <scope>NUCLEOTIDE SEQUENCE</scope>
    <source>
        <strain evidence="3">Y-23</strain>
    </source>
</reference>